<dbReference type="Proteomes" id="UP000325296">
    <property type="component" value="Unassembled WGS sequence"/>
</dbReference>
<gene>
    <name evidence="1" type="ORF">F1720_25105</name>
    <name evidence="2" type="ORF">SAMN04490181_1346</name>
</gene>
<dbReference type="RefSeq" id="WP_090290935.1">
    <property type="nucleotide sequence ID" value="NZ_BMNU01000015.1"/>
</dbReference>
<organism evidence="1 4">
    <name type="scientific">Pseudomonas brenneri</name>
    <dbReference type="NCBI Taxonomy" id="129817"/>
    <lineage>
        <taxon>Bacteria</taxon>
        <taxon>Pseudomonadati</taxon>
        <taxon>Pseudomonadota</taxon>
        <taxon>Gammaproteobacteria</taxon>
        <taxon>Pseudomonadales</taxon>
        <taxon>Pseudomonadaceae</taxon>
        <taxon>Pseudomonas</taxon>
    </lineage>
</organism>
<protein>
    <submittedName>
        <fullName evidence="1">Uncharacterized protein</fullName>
    </submittedName>
</protein>
<reference evidence="1 4" key="2">
    <citation type="submission" date="2019-09" db="EMBL/GenBank/DDBJ databases">
        <title>Draft genome sequence of Pseudomonas brenneri CCUG 51514(T).</title>
        <authorList>
            <person name="Tunovic T."/>
            <person name="Pineiro-Iglesias B."/>
            <person name="Unosson C."/>
            <person name="Inganas E."/>
            <person name="Ohlen M."/>
            <person name="Cardew S."/>
            <person name="Jensie-Markopoulos S."/>
            <person name="Salva-Serra F."/>
            <person name="Jaen-Luchoro D."/>
            <person name="Svensson-Stadler L."/>
            <person name="Chun J."/>
            <person name="Moore E."/>
        </authorList>
    </citation>
    <scope>NUCLEOTIDE SEQUENCE [LARGE SCALE GENOMIC DNA]</scope>
    <source>
        <strain evidence="1 4">CCUG 51514</strain>
    </source>
</reference>
<dbReference type="EMBL" id="LT629800">
    <property type="protein sequence ID" value="SDU90695.1"/>
    <property type="molecule type" value="Genomic_DNA"/>
</dbReference>
<proteinExistence type="predicted"/>
<evidence type="ECO:0000313" key="4">
    <source>
        <dbReference type="Proteomes" id="UP000325296"/>
    </source>
</evidence>
<sequence length="197" mass="22413">MEIITAEELELRASQTAKECGGIQPMHTPFYTLSISYSAERCLSAFDLYEHLLENNADPASLISAVQEAVGHAGALSRYFWPSPTGKRNNQYELKFARGKKLREIYKIGEDSPLANRELRNAWEHFDEKLDSYVLSNDAGCFFPTPIIDSHTLADEPIGKIFKLIDPNNHCLVLLGKKFFFEPIRAEVERIFIRTSE</sequence>
<evidence type="ECO:0000313" key="3">
    <source>
        <dbReference type="Proteomes" id="UP000199620"/>
    </source>
</evidence>
<dbReference type="AlphaFoldDB" id="A0A5B2UIT4"/>
<name>A0A5B2UIT4_9PSED</name>
<dbReference type="OrthoDB" id="1359545at2"/>
<dbReference type="EMBL" id="VUOL01000019">
    <property type="protein sequence ID" value="KAA2226754.1"/>
    <property type="molecule type" value="Genomic_DNA"/>
</dbReference>
<accession>A0A5B2UIT4</accession>
<evidence type="ECO:0000313" key="2">
    <source>
        <dbReference type="EMBL" id="SDU90695.1"/>
    </source>
</evidence>
<dbReference type="Proteomes" id="UP000199620">
    <property type="component" value="Chromosome I"/>
</dbReference>
<keyword evidence="3" id="KW-1185">Reference proteome</keyword>
<evidence type="ECO:0000313" key="1">
    <source>
        <dbReference type="EMBL" id="KAA2226754.1"/>
    </source>
</evidence>
<reference evidence="2 3" key="1">
    <citation type="submission" date="2016-10" db="EMBL/GenBank/DDBJ databases">
        <authorList>
            <person name="Varghese N."/>
            <person name="Submissions S."/>
        </authorList>
    </citation>
    <scope>NUCLEOTIDE SEQUENCE [LARGE SCALE GENOMIC DNA]</scope>
    <source>
        <strain evidence="2 3">BS2771</strain>
    </source>
</reference>